<reference evidence="8 9" key="1">
    <citation type="submission" date="2024-06" db="EMBL/GenBank/DDBJ databases">
        <title>Genomic Encyclopedia of Type Strains, Phase IV (KMG-IV): sequencing the most valuable type-strain genomes for metagenomic binning, comparative biology and taxonomic classification.</title>
        <authorList>
            <person name="Goeker M."/>
        </authorList>
    </citation>
    <scope>NUCLEOTIDE SEQUENCE [LARGE SCALE GENOMIC DNA]</scope>
    <source>
        <strain evidence="8 9">DSM 21331</strain>
    </source>
</reference>
<dbReference type="PROSITE" id="PS51278">
    <property type="entry name" value="GATASE_TYPE_2"/>
    <property type="match status" value="1"/>
</dbReference>
<evidence type="ECO:0000313" key="8">
    <source>
        <dbReference type="EMBL" id="MET3693362.1"/>
    </source>
</evidence>
<evidence type="ECO:0000256" key="4">
    <source>
        <dbReference type="ARBA" id="ARBA00022741"/>
    </source>
</evidence>
<dbReference type="GO" id="GO:0004066">
    <property type="term" value="F:asparagine synthase (glutamine-hydrolyzing) activity"/>
    <property type="evidence" value="ECO:0007669"/>
    <property type="project" value="UniProtKB-EC"/>
</dbReference>
<proteinExistence type="inferred from homology"/>
<dbReference type="SUPFAM" id="SSF52402">
    <property type="entry name" value="Adenine nucleotide alpha hydrolases-like"/>
    <property type="match status" value="1"/>
</dbReference>
<dbReference type="InterPro" id="IPR006426">
    <property type="entry name" value="Asn_synth_AEB"/>
</dbReference>
<comment type="similarity">
    <text evidence="2">Belongs to the asparagine synthetase family.</text>
</comment>
<comment type="catalytic activity">
    <reaction evidence="6">
        <text>L-aspartate + L-glutamine + ATP + H2O = L-asparagine + L-glutamate + AMP + diphosphate + H(+)</text>
        <dbReference type="Rhea" id="RHEA:12228"/>
        <dbReference type="ChEBI" id="CHEBI:15377"/>
        <dbReference type="ChEBI" id="CHEBI:15378"/>
        <dbReference type="ChEBI" id="CHEBI:29985"/>
        <dbReference type="ChEBI" id="CHEBI:29991"/>
        <dbReference type="ChEBI" id="CHEBI:30616"/>
        <dbReference type="ChEBI" id="CHEBI:33019"/>
        <dbReference type="ChEBI" id="CHEBI:58048"/>
        <dbReference type="ChEBI" id="CHEBI:58359"/>
        <dbReference type="ChEBI" id="CHEBI:456215"/>
        <dbReference type="EC" id="6.3.5.4"/>
    </reaction>
</comment>
<keyword evidence="5" id="KW-0067">ATP-binding</keyword>
<gene>
    <name evidence="8" type="ORF">ABID43_002909</name>
</gene>
<feature type="domain" description="Glutamine amidotransferase type-2" evidence="7">
    <location>
        <begin position="1"/>
        <end position="219"/>
    </location>
</feature>
<dbReference type="EMBL" id="JBEPMM010000007">
    <property type="protein sequence ID" value="MET3693362.1"/>
    <property type="molecule type" value="Genomic_DNA"/>
</dbReference>
<dbReference type="Pfam" id="PF00733">
    <property type="entry name" value="Asn_synthase"/>
    <property type="match status" value="1"/>
</dbReference>
<dbReference type="EC" id="6.3.5.4" evidence="3"/>
<evidence type="ECO:0000256" key="6">
    <source>
        <dbReference type="ARBA" id="ARBA00048741"/>
    </source>
</evidence>
<dbReference type="Proteomes" id="UP001549145">
    <property type="component" value="Unassembled WGS sequence"/>
</dbReference>
<dbReference type="PIRSF" id="PIRSF001589">
    <property type="entry name" value="Asn_synthetase_glu-h"/>
    <property type="match status" value="1"/>
</dbReference>
<evidence type="ECO:0000256" key="5">
    <source>
        <dbReference type="ARBA" id="ARBA00022840"/>
    </source>
</evidence>
<evidence type="ECO:0000256" key="3">
    <source>
        <dbReference type="ARBA" id="ARBA00012737"/>
    </source>
</evidence>
<dbReference type="SUPFAM" id="SSF56235">
    <property type="entry name" value="N-terminal nucleophile aminohydrolases (Ntn hydrolases)"/>
    <property type="match status" value="1"/>
</dbReference>
<dbReference type="InterPro" id="IPR029055">
    <property type="entry name" value="Ntn_hydrolases_N"/>
</dbReference>
<dbReference type="PANTHER" id="PTHR43284:SF1">
    <property type="entry name" value="ASPARAGINE SYNTHETASE"/>
    <property type="match status" value="1"/>
</dbReference>
<dbReference type="Gene3D" id="3.60.20.10">
    <property type="entry name" value="Glutamine Phosphoribosylpyrophosphate, subunit 1, domain 1"/>
    <property type="match status" value="1"/>
</dbReference>
<dbReference type="Pfam" id="PF13537">
    <property type="entry name" value="GATase_7"/>
    <property type="match status" value="1"/>
</dbReference>
<dbReference type="InterPro" id="IPR001962">
    <property type="entry name" value="Asn_synthase"/>
</dbReference>
<comment type="pathway">
    <text evidence="1">Amino-acid biosynthesis; L-asparagine biosynthesis; L-asparagine from L-aspartate (L-Gln route): step 1/1.</text>
</comment>
<evidence type="ECO:0000259" key="7">
    <source>
        <dbReference type="PROSITE" id="PS51278"/>
    </source>
</evidence>
<protein>
    <recommendedName>
        <fullName evidence="3">asparagine synthase (glutamine-hydrolyzing)</fullName>
        <ecNumber evidence="3">6.3.5.4</ecNumber>
    </recommendedName>
</protein>
<evidence type="ECO:0000256" key="2">
    <source>
        <dbReference type="ARBA" id="ARBA00005752"/>
    </source>
</evidence>
<dbReference type="PANTHER" id="PTHR43284">
    <property type="entry name" value="ASPARAGINE SYNTHETASE (GLUTAMINE-HYDROLYZING)"/>
    <property type="match status" value="1"/>
</dbReference>
<keyword evidence="8" id="KW-0436">Ligase</keyword>
<evidence type="ECO:0000256" key="1">
    <source>
        <dbReference type="ARBA" id="ARBA00005187"/>
    </source>
</evidence>
<accession>A0ABV2L6B5</accession>
<keyword evidence="4" id="KW-0547">Nucleotide-binding</keyword>
<dbReference type="InterPro" id="IPR051786">
    <property type="entry name" value="ASN_synthetase/amidase"/>
</dbReference>
<comment type="caution">
    <text evidence="8">The sequence shown here is derived from an EMBL/GenBank/DDBJ whole genome shotgun (WGS) entry which is preliminary data.</text>
</comment>
<sequence>MLGSGGSCPRPASNEALAGLFMLQGDPLGDDDFRAAFRVRAALAGGGGGAGIVSHDTAILVGGASSPAPARAPERFAAILAGGFSNAGALRAELRALGVPGPIETDTDVLREAVRAWGEAAAARFTGAYAFAIHDAETKTLLCGRDRFGIQPFHYVHLRDRLVFASDLAAVTHWPGVRRHADHDALTHYLAFGFCPADHAPLSGVQRLSPAHVLRAERLRGVRTARVWTLPSPASRPPAEAPTPDEARAELRRRVDAAVPGDGPIGVLRTGDAPSDALAEAAIRAAHRGDGPEVHDFAIHLEGAAVPAVASPRCRSHAVRLDAASAVSALRLIPRRGEPLATPGALVEHALLTAASAEVPVCLTAAGGPELLLDRPHYTAFGTALARHRDTRIQASPRQGFHATMPFVRDLYGDCVCISSDPQRLALSGPALIGSLLLSPIDGLGTSLERADAGTAFDLLARIDVAHGAPRMLAPLDIARHGAGPTLLAPFLETDLGAWCAGLPQALRLVGPDGTACPGGLVRTALDQPASPRPEVGHALDLWLRTSLRERLEDTVASAAFRNRDLFRTAWIDRLVRDHREGTRANGTLLWALLCLETWFLGFVDRAPEIGTADLPNAFAATDVAETGVAA</sequence>
<dbReference type="RefSeq" id="WP_238281464.1">
    <property type="nucleotide sequence ID" value="NZ_BPQL01000123.1"/>
</dbReference>
<organism evidence="8 9">
    <name type="scientific">Methylobacterium goesingense</name>
    <dbReference type="NCBI Taxonomy" id="243690"/>
    <lineage>
        <taxon>Bacteria</taxon>
        <taxon>Pseudomonadati</taxon>
        <taxon>Pseudomonadota</taxon>
        <taxon>Alphaproteobacteria</taxon>
        <taxon>Hyphomicrobiales</taxon>
        <taxon>Methylobacteriaceae</taxon>
        <taxon>Methylobacterium</taxon>
    </lineage>
</organism>
<dbReference type="InterPro" id="IPR017932">
    <property type="entry name" value="GATase_2_dom"/>
</dbReference>
<evidence type="ECO:0000313" key="9">
    <source>
        <dbReference type="Proteomes" id="UP001549145"/>
    </source>
</evidence>
<name>A0ABV2L6B5_9HYPH</name>
<keyword evidence="9" id="KW-1185">Reference proteome</keyword>